<dbReference type="PANTHER" id="PTHR14969">
    <property type="entry name" value="SPHINGOSINE-1-PHOSPHATE PHOSPHOHYDROLASE"/>
    <property type="match status" value="1"/>
</dbReference>
<feature type="transmembrane region" description="Helical" evidence="1">
    <location>
        <begin position="222"/>
        <end position="240"/>
    </location>
</feature>
<reference evidence="3 4" key="1">
    <citation type="submission" date="2016-10" db="EMBL/GenBank/DDBJ databases">
        <authorList>
            <person name="de Groot N.N."/>
        </authorList>
    </citation>
    <scope>NUCLEOTIDE SEQUENCE [LARGE SCALE GENOMIC DNA]</scope>
    <source>
        <strain evidence="3 4">DSM 15123</strain>
    </source>
</reference>
<dbReference type="Pfam" id="PF01569">
    <property type="entry name" value="PAP2"/>
    <property type="match status" value="1"/>
</dbReference>
<name>A0A1H8D9S7_9BURK</name>
<dbReference type="InterPro" id="IPR000326">
    <property type="entry name" value="PAP2/HPO"/>
</dbReference>
<dbReference type="SMART" id="SM00014">
    <property type="entry name" value="acidPPc"/>
    <property type="match status" value="1"/>
</dbReference>
<dbReference type="Proteomes" id="UP000199531">
    <property type="component" value="Unassembled WGS sequence"/>
</dbReference>
<feature type="domain" description="Phosphatidic acid phosphatase type 2/haloperoxidase" evidence="2">
    <location>
        <begin position="150"/>
        <end position="265"/>
    </location>
</feature>
<dbReference type="OrthoDB" id="9780918at2"/>
<accession>A0A1H8D9S7</accession>
<sequence>MSGVPIPASPDALATHSAFWTSVAQHWGQAPGNVFVLWLLTVVTIALPLGSYMQRDSAIRRPLYAPLGNSATAWMLLAATLWSVLAWQVVHNGPVTRLDTTLAHTLSLHVHPALLHLFGSVSHLADTPVLTAACIAGALFWIWRGERPMAIGWVWAIAGNALLNTGLKQWVGRVRPEHLEGYTMAGGLSFPSGHSSGSLVAYGMLAWILLHRHPHWPRGLRAALITLAALAVAAVGYSRIGLQVHYLTDVLGGWLSGSIWLLGSIGLVRALERRT</sequence>
<dbReference type="STRING" id="1121117.SAMN02745977_00242"/>
<dbReference type="AlphaFoldDB" id="A0A1H8D9S7"/>
<organism evidence="3 4">
    <name type="scientific">Brachymonas denitrificans DSM 15123</name>
    <dbReference type="NCBI Taxonomy" id="1121117"/>
    <lineage>
        <taxon>Bacteria</taxon>
        <taxon>Pseudomonadati</taxon>
        <taxon>Pseudomonadota</taxon>
        <taxon>Betaproteobacteria</taxon>
        <taxon>Burkholderiales</taxon>
        <taxon>Comamonadaceae</taxon>
        <taxon>Brachymonas</taxon>
    </lineage>
</organism>
<feature type="transmembrane region" description="Helical" evidence="1">
    <location>
        <begin position="71"/>
        <end position="90"/>
    </location>
</feature>
<dbReference type="SUPFAM" id="SSF48317">
    <property type="entry name" value="Acid phosphatase/Vanadium-dependent haloperoxidase"/>
    <property type="match status" value="1"/>
</dbReference>
<keyword evidence="1" id="KW-1133">Transmembrane helix</keyword>
<keyword evidence="1" id="KW-0812">Transmembrane</keyword>
<dbReference type="PANTHER" id="PTHR14969:SF13">
    <property type="entry name" value="AT30094P"/>
    <property type="match status" value="1"/>
</dbReference>
<dbReference type="CDD" id="cd03392">
    <property type="entry name" value="PAP2_like_2"/>
    <property type="match status" value="1"/>
</dbReference>
<evidence type="ECO:0000313" key="4">
    <source>
        <dbReference type="Proteomes" id="UP000199531"/>
    </source>
</evidence>
<proteinExistence type="predicted"/>
<protein>
    <submittedName>
        <fullName evidence="3">Undecaprenyl-diphosphatase</fullName>
    </submittedName>
</protein>
<feature type="transmembrane region" description="Helical" evidence="1">
    <location>
        <begin position="252"/>
        <end position="271"/>
    </location>
</feature>
<evidence type="ECO:0000313" key="3">
    <source>
        <dbReference type="EMBL" id="SEN03999.1"/>
    </source>
</evidence>
<dbReference type="Gene3D" id="1.20.144.10">
    <property type="entry name" value="Phosphatidic acid phosphatase type 2/haloperoxidase"/>
    <property type="match status" value="1"/>
</dbReference>
<evidence type="ECO:0000256" key="1">
    <source>
        <dbReference type="SAM" id="Phobius"/>
    </source>
</evidence>
<dbReference type="RefSeq" id="WP_159430670.1">
    <property type="nucleotide sequence ID" value="NZ_FOCW01000001.1"/>
</dbReference>
<dbReference type="EMBL" id="FOCW01000001">
    <property type="protein sequence ID" value="SEN03999.1"/>
    <property type="molecule type" value="Genomic_DNA"/>
</dbReference>
<gene>
    <name evidence="3" type="ORF">SAMN02745977_00242</name>
</gene>
<keyword evidence="4" id="KW-1185">Reference proteome</keyword>
<feature type="transmembrane region" description="Helical" evidence="1">
    <location>
        <begin position="191"/>
        <end position="210"/>
    </location>
</feature>
<keyword evidence="1" id="KW-0472">Membrane</keyword>
<feature type="transmembrane region" description="Helical" evidence="1">
    <location>
        <begin position="150"/>
        <end position="171"/>
    </location>
</feature>
<evidence type="ECO:0000259" key="2">
    <source>
        <dbReference type="SMART" id="SM00014"/>
    </source>
</evidence>
<feature type="transmembrane region" description="Helical" evidence="1">
    <location>
        <begin position="30"/>
        <end position="50"/>
    </location>
</feature>
<feature type="transmembrane region" description="Helical" evidence="1">
    <location>
        <begin position="124"/>
        <end position="143"/>
    </location>
</feature>
<dbReference type="InterPro" id="IPR036938">
    <property type="entry name" value="PAP2/HPO_sf"/>
</dbReference>